<proteinExistence type="inferred from homology"/>
<keyword evidence="3" id="KW-0520">NAD</keyword>
<dbReference type="RefSeq" id="WP_160552624.1">
    <property type="nucleotide sequence ID" value="NZ_CP047650.1"/>
</dbReference>
<dbReference type="CDD" id="cd12164">
    <property type="entry name" value="GDH_like_2"/>
    <property type="match status" value="1"/>
</dbReference>
<dbReference type="PROSITE" id="PS00671">
    <property type="entry name" value="D_2_HYDROXYACID_DH_3"/>
    <property type="match status" value="1"/>
</dbReference>
<dbReference type="EMBL" id="CP047650">
    <property type="protein sequence ID" value="QHI98956.1"/>
    <property type="molecule type" value="Genomic_DNA"/>
</dbReference>
<name>A0A857J557_9BURK</name>
<dbReference type="InterPro" id="IPR036291">
    <property type="entry name" value="NAD(P)-bd_dom_sf"/>
</dbReference>
<dbReference type="AlphaFoldDB" id="A0A857J557"/>
<protein>
    <submittedName>
        <fullName evidence="5">Glyoxylate/hydroxypyruvate reductase A</fullName>
    </submittedName>
</protein>
<dbReference type="Gene3D" id="3.40.50.720">
    <property type="entry name" value="NAD(P)-binding Rossmann-like Domain"/>
    <property type="match status" value="2"/>
</dbReference>
<gene>
    <name evidence="5" type="ORF">GT347_13750</name>
</gene>
<dbReference type="PANTHER" id="PTHR43333:SF1">
    <property type="entry name" value="D-ISOMER SPECIFIC 2-HYDROXYACID DEHYDROGENASE NAD-BINDING DOMAIN-CONTAINING PROTEIN"/>
    <property type="match status" value="1"/>
</dbReference>
<dbReference type="GO" id="GO:0051287">
    <property type="term" value="F:NAD binding"/>
    <property type="evidence" value="ECO:0007669"/>
    <property type="project" value="InterPro"/>
</dbReference>
<dbReference type="InterPro" id="IPR029753">
    <property type="entry name" value="D-isomer_DH_CS"/>
</dbReference>
<evidence type="ECO:0000256" key="3">
    <source>
        <dbReference type="ARBA" id="ARBA00023027"/>
    </source>
</evidence>
<dbReference type="PANTHER" id="PTHR43333">
    <property type="entry name" value="2-HACID_DH_C DOMAIN-CONTAINING PROTEIN"/>
    <property type="match status" value="1"/>
</dbReference>
<dbReference type="InterPro" id="IPR006140">
    <property type="entry name" value="D-isomer_DH_NAD-bd"/>
</dbReference>
<dbReference type="KEGG" id="xyk:GT347_13750"/>
<dbReference type="Proteomes" id="UP000464787">
    <property type="component" value="Chromosome"/>
</dbReference>
<comment type="similarity">
    <text evidence="1">Belongs to the D-isomer specific 2-hydroxyacid dehydrogenase family.</text>
</comment>
<accession>A0A857J557</accession>
<keyword evidence="5" id="KW-0670">Pyruvate</keyword>
<evidence type="ECO:0000259" key="4">
    <source>
        <dbReference type="Pfam" id="PF02826"/>
    </source>
</evidence>
<evidence type="ECO:0000256" key="1">
    <source>
        <dbReference type="ARBA" id="ARBA00005854"/>
    </source>
</evidence>
<sequence length="315" mass="33577">MEQEDVLLVQVGGAAAWPEWQAAFQAAAPGLRVRAFDDPAVDPATVTHALVWQPEPGWLARFPHLRLILSAAAGVDHILADPQLPALPIVRMVTPETAERMGDFVLFAALGMVRELPALIDSQRERRWSPRLTGRLASQTTVGVMGLGQLGAHVAGRLRAAGFQVMGWSRSAKQLPGIECLGGQADWPDFLSRSEILVNLLPGTPETAAILDAAAFARLPAGACLINVGRGSHVDEQALLDALDQGRLGAALLDVFDLEPLPAGHALWSHPRVIVTPHIASTASRAARARQAAHTIAADRSGGAIDHLYLHARGY</sequence>
<evidence type="ECO:0000256" key="2">
    <source>
        <dbReference type="ARBA" id="ARBA00023002"/>
    </source>
</evidence>
<evidence type="ECO:0000313" key="5">
    <source>
        <dbReference type="EMBL" id="QHI98956.1"/>
    </source>
</evidence>
<dbReference type="Pfam" id="PF02826">
    <property type="entry name" value="2-Hacid_dh_C"/>
    <property type="match status" value="1"/>
</dbReference>
<keyword evidence="6" id="KW-1185">Reference proteome</keyword>
<dbReference type="SUPFAM" id="SSF51735">
    <property type="entry name" value="NAD(P)-binding Rossmann-fold domains"/>
    <property type="match status" value="1"/>
</dbReference>
<reference evidence="5 6" key="1">
    <citation type="submission" date="2020-01" db="EMBL/GenBank/DDBJ databases">
        <title>Genome sequencing of strain KACC 21265.</title>
        <authorList>
            <person name="Heo J."/>
            <person name="Kim S.-J."/>
            <person name="Kim J.-S."/>
            <person name="Hong S.-B."/>
            <person name="Kwon S.-W."/>
        </authorList>
    </citation>
    <scope>NUCLEOTIDE SEQUENCE [LARGE SCALE GENOMIC DNA]</scope>
    <source>
        <strain evidence="5 6">KACC 21265</strain>
    </source>
</reference>
<dbReference type="GO" id="GO:0016616">
    <property type="term" value="F:oxidoreductase activity, acting on the CH-OH group of donors, NAD or NADP as acceptor"/>
    <property type="evidence" value="ECO:0007669"/>
    <property type="project" value="UniProtKB-ARBA"/>
</dbReference>
<feature type="domain" description="D-isomer specific 2-hydroxyacid dehydrogenase NAD-binding" evidence="4">
    <location>
        <begin position="108"/>
        <end position="280"/>
    </location>
</feature>
<evidence type="ECO:0000313" key="6">
    <source>
        <dbReference type="Proteomes" id="UP000464787"/>
    </source>
</evidence>
<dbReference type="InterPro" id="IPR029752">
    <property type="entry name" value="D-isomer_DH_CS1"/>
</dbReference>
<organism evidence="5 6">
    <name type="scientific">Xylophilus rhododendri</name>
    <dbReference type="NCBI Taxonomy" id="2697032"/>
    <lineage>
        <taxon>Bacteria</taxon>
        <taxon>Pseudomonadati</taxon>
        <taxon>Pseudomonadota</taxon>
        <taxon>Betaproteobacteria</taxon>
        <taxon>Burkholderiales</taxon>
        <taxon>Xylophilus</taxon>
    </lineage>
</organism>
<dbReference type="PROSITE" id="PS00065">
    <property type="entry name" value="D_2_HYDROXYACID_DH_1"/>
    <property type="match status" value="1"/>
</dbReference>
<keyword evidence="2" id="KW-0560">Oxidoreductase</keyword>